<dbReference type="SUPFAM" id="SSF109854">
    <property type="entry name" value="DinB/YfiT-like putative metalloenzymes"/>
    <property type="match status" value="1"/>
</dbReference>
<name>A0A949N5W4_9ACTN</name>
<protein>
    <submittedName>
        <fullName evidence="1">DinB family protein</fullName>
    </submittedName>
</protein>
<keyword evidence="2" id="KW-1185">Reference proteome</keyword>
<accession>A0A949N5W4</accession>
<dbReference type="Proteomes" id="UP000694501">
    <property type="component" value="Unassembled WGS sequence"/>
</dbReference>
<comment type="caution">
    <text evidence="1">The sequence shown here is derived from an EMBL/GenBank/DDBJ whole genome shotgun (WGS) entry which is preliminary data.</text>
</comment>
<proteinExistence type="predicted"/>
<dbReference type="Gene3D" id="1.20.120.450">
    <property type="entry name" value="dinb family like domain"/>
    <property type="match status" value="1"/>
</dbReference>
<dbReference type="RefSeq" id="WP_211042339.1">
    <property type="nucleotide sequence ID" value="NZ_JAELVF020000001.1"/>
</dbReference>
<sequence length="175" mass="19844">MTYTAPERIRPPFTADERGQLNNWLDMQRGIIHYKCAGLSDEAARRSVIPTSPLMTVAGVVAHLRWVEHTWFEVMFLGGSEKENPSFFDDPEDADMRPAADVPLEQLLQEYQVQCARSNEIAAAASLDDRGRRADFKVGQASLRWMLVHMIEETARHAGHLDVIRELLDGETGYF</sequence>
<organism evidence="1 2">
    <name type="scientific">Streptomyces tardus</name>
    <dbReference type="NCBI Taxonomy" id="2780544"/>
    <lineage>
        <taxon>Bacteria</taxon>
        <taxon>Bacillati</taxon>
        <taxon>Actinomycetota</taxon>
        <taxon>Actinomycetes</taxon>
        <taxon>Kitasatosporales</taxon>
        <taxon>Streptomycetaceae</taxon>
        <taxon>Streptomyces</taxon>
    </lineage>
</organism>
<dbReference type="EMBL" id="JAELVF020000001">
    <property type="protein sequence ID" value="MBU7598432.1"/>
    <property type="molecule type" value="Genomic_DNA"/>
</dbReference>
<evidence type="ECO:0000313" key="1">
    <source>
        <dbReference type="EMBL" id="MBU7598432.1"/>
    </source>
</evidence>
<dbReference type="Pfam" id="PF04978">
    <property type="entry name" value="MST"/>
    <property type="match status" value="1"/>
</dbReference>
<dbReference type="InterPro" id="IPR007061">
    <property type="entry name" value="MST-like"/>
</dbReference>
<dbReference type="InterPro" id="IPR034660">
    <property type="entry name" value="DinB/YfiT-like"/>
</dbReference>
<evidence type="ECO:0000313" key="2">
    <source>
        <dbReference type="Proteomes" id="UP000694501"/>
    </source>
</evidence>
<gene>
    <name evidence="1" type="ORF">JGS22_012605</name>
</gene>
<dbReference type="AlphaFoldDB" id="A0A949N5W4"/>
<reference evidence="1" key="1">
    <citation type="submission" date="2021-06" db="EMBL/GenBank/DDBJ databases">
        <title>Sequencing of actinobacteria type strains.</title>
        <authorList>
            <person name="Nguyen G.-S."/>
            <person name="Wentzel A."/>
        </authorList>
    </citation>
    <scope>NUCLEOTIDE SEQUENCE</scope>
    <source>
        <strain evidence="1">P38-E01</strain>
    </source>
</reference>